<dbReference type="PANTHER" id="PTHR10540:SF6">
    <property type="entry name" value="EUKARYOTIC TRANSLATION INITIATION FACTOR 3 SUBUNIT F"/>
    <property type="match status" value="1"/>
</dbReference>
<dbReference type="Gene3D" id="3.40.140.10">
    <property type="entry name" value="Cytidine Deaminase, domain 2"/>
    <property type="match status" value="1"/>
</dbReference>
<dbReference type="GO" id="GO:0031369">
    <property type="term" value="F:translation initiation factor binding"/>
    <property type="evidence" value="ECO:0007669"/>
    <property type="project" value="InterPro"/>
</dbReference>
<evidence type="ECO:0000313" key="5">
    <source>
        <dbReference type="Proteomes" id="UP000008854"/>
    </source>
</evidence>
<proteinExistence type="predicted"/>
<keyword evidence="3" id="KW-0648">Protein biosynthesis</keyword>
<name>A0A3Q0KI52_SCHMA</name>
<dbReference type="FunCoup" id="A0A3Q0KI52">
    <property type="interactions" value="2298"/>
</dbReference>
<dbReference type="CDD" id="cd08064">
    <property type="entry name" value="MPN_eIF3f"/>
    <property type="match status" value="1"/>
</dbReference>
<reference evidence="6" key="2">
    <citation type="submission" date="2018-12" db="UniProtKB">
        <authorList>
            <consortium name="WormBaseParasite"/>
        </authorList>
    </citation>
    <scope>IDENTIFICATION</scope>
    <source>
        <strain evidence="6">Puerto Rican</strain>
    </source>
</reference>
<organism evidence="5 6">
    <name type="scientific">Schistosoma mansoni</name>
    <name type="common">Blood fluke</name>
    <dbReference type="NCBI Taxonomy" id="6183"/>
    <lineage>
        <taxon>Eukaryota</taxon>
        <taxon>Metazoa</taxon>
        <taxon>Spiralia</taxon>
        <taxon>Lophotrochozoa</taxon>
        <taxon>Platyhelminthes</taxon>
        <taxon>Trematoda</taxon>
        <taxon>Digenea</taxon>
        <taxon>Strigeidida</taxon>
        <taxon>Schistosomatoidea</taxon>
        <taxon>Schistosomatidae</taxon>
        <taxon>Schistosoma</taxon>
    </lineage>
</organism>
<keyword evidence="1" id="KW-0963">Cytoplasm</keyword>
<evidence type="ECO:0000256" key="2">
    <source>
        <dbReference type="ARBA" id="ARBA00022540"/>
    </source>
</evidence>
<dbReference type="GO" id="GO:0008237">
    <property type="term" value="F:metallopeptidase activity"/>
    <property type="evidence" value="ECO:0007669"/>
    <property type="project" value="InterPro"/>
</dbReference>
<dbReference type="Proteomes" id="UP000008854">
    <property type="component" value="Unassembled WGS sequence"/>
</dbReference>
<feature type="domain" description="MPN" evidence="4">
    <location>
        <begin position="7"/>
        <end position="139"/>
    </location>
</feature>
<accession>A0A3Q0KI52</accession>
<dbReference type="SMART" id="SM00232">
    <property type="entry name" value="JAB_MPN"/>
    <property type="match status" value="1"/>
</dbReference>
<dbReference type="Pfam" id="PF01398">
    <property type="entry name" value="JAB"/>
    <property type="match status" value="1"/>
</dbReference>
<protein>
    <submittedName>
        <fullName evidence="6">Eukaryotic translation initiation factor 3 subunit 5 (M67 family)</fullName>
    </submittedName>
</protein>
<evidence type="ECO:0000259" key="4">
    <source>
        <dbReference type="PROSITE" id="PS50249"/>
    </source>
</evidence>
<reference evidence="5" key="1">
    <citation type="journal article" date="2012" name="PLoS Negl. Trop. Dis.">
        <title>A systematically improved high quality genome and transcriptome of the human blood fluke Schistosoma mansoni.</title>
        <authorList>
            <person name="Protasio A.V."/>
            <person name="Tsai I.J."/>
            <person name="Babbage A."/>
            <person name="Nichol S."/>
            <person name="Hunt M."/>
            <person name="Aslett M.A."/>
            <person name="De Silva N."/>
            <person name="Velarde G.S."/>
            <person name="Anderson T.J."/>
            <person name="Clark R.C."/>
            <person name="Davidson C."/>
            <person name="Dillon G.P."/>
            <person name="Holroyd N.E."/>
            <person name="LoVerde P.T."/>
            <person name="Lloyd C."/>
            <person name="McQuillan J."/>
            <person name="Oliveira G."/>
            <person name="Otto T.D."/>
            <person name="Parker-Manuel S.J."/>
            <person name="Quail M.A."/>
            <person name="Wilson R.A."/>
            <person name="Zerlotini A."/>
            <person name="Dunne D.W."/>
            <person name="Berriman M."/>
        </authorList>
    </citation>
    <scope>NUCLEOTIDE SEQUENCE [LARGE SCALE GENOMIC DNA]</scope>
    <source>
        <strain evidence="5">Puerto Rican</strain>
    </source>
</reference>
<evidence type="ECO:0000256" key="1">
    <source>
        <dbReference type="ARBA" id="ARBA00022490"/>
    </source>
</evidence>
<dbReference type="InterPro" id="IPR024969">
    <property type="entry name" value="EIF3F/CSN6-like_C"/>
</dbReference>
<dbReference type="InterPro" id="IPR000555">
    <property type="entry name" value="JAMM/MPN+_dom"/>
</dbReference>
<dbReference type="InterPro" id="IPR027531">
    <property type="entry name" value="eIF3f"/>
</dbReference>
<dbReference type="InterPro" id="IPR037518">
    <property type="entry name" value="MPN"/>
</dbReference>
<dbReference type="WBParaSite" id="Smp_078320.1">
    <property type="protein sequence ID" value="Smp_078320.1"/>
    <property type="gene ID" value="Smp_078320"/>
</dbReference>
<dbReference type="STRING" id="6183.A0A3Q0KI52"/>
<evidence type="ECO:0000256" key="3">
    <source>
        <dbReference type="ARBA" id="ARBA00022917"/>
    </source>
</evidence>
<keyword evidence="2" id="KW-0396">Initiation factor</keyword>
<dbReference type="GO" id="GO:0071541">
    <property type="term" value="C:eukaryotic translation initiation factor 3 complex, eIF3m"/>
    <property type="evidence" value="ECO:0007669"/>
    <property type="project" value="TreeGrafter"/>
</dbReference>
<evidence type="ECO:0000313" key="6">
    <source>
        <dbReference type="WBParaSite" id="Smp_078320.1"/>
    </source>
</evidence>
<dbReference type="GO" id="GO:0003743">
    <property type="term" value="F:translation initiation factor activity"/>
    <property type="evidence" value="ECO:0007669"/>
    <property type="project" value="UniProtKB-KW"/>
</dbReference>
<keyword evidence="5" id="KW-1185">Reference proteome</keyword>
<dbReference type="PROSITE" id="PS50249">
    <property type="entry name" value="MPN"/>
    <property type="match status" value="1"/>
</dbReference>
<dbReference type="PANTHER" id="PTHR10540">
    <property type="entry name" value="EUKARYOTIC TRANSLATION INITIATION FACTOR 3 SUBUNIT F-RELATED"/>
    <property type="match status" value="1"/>
</dbReference>
<dbReference type="Pfam" id="PF13012">
    <property type="entry name" value="MitMem_reg"/>
    <property type="match status" value="1"/>
</dbReference>
<sequence length="273" mass="30712">MESGSAVHVHPVVLASIVDAYERRAEGSERVIGTLLGTWGKGIIEVTHCYSVLHQESAVDVSMDIEFKNNMTVLERKVNPSHNIVGWYATGNEIPETLKLIHQDVYMQKSKNAIFLMVDTNMTIGDKMAIKAYLCRKMGIPGGTQGFIFVPVEVEVECYGAERCAVEMMVSSIDPRSKLEPELGDDMVYLYQLSQHLLTMLDQVIRYVENVIDNKCPADPKIGRSIAQLIFSIPKLDPDHLEQLINSSYKDLLMITYLTNLIRTHLKILNLAQ</sequence>
<dbReference type="AlphaFoldDB" id="A0A3Q0KI52"/>
<dbReference type="InParanoid" id="A0A3Q0KI52"/>